<protein>
    <recommendedName>
        <fullName evidence="1">ER-bound oxygenase mpaB/mpaB'/Rubber oxygenase catalytic domain-containing protein</fullName>
    </recommendedName>
</protein>
<proteinExistence type="predicted"/>
<reference evidence="2" key="1">
    <citation type="submission" date="2023-01" db="EMBL/GenBank/DDBJ databases">
        <title>Genome assembly of the deep-sea coral Lophelia pertusa.</title>
        <authorList>
            <person name="Herrera S."/>
            <person name="Cordes E."/>
        </authorList>
    </citation>
    <scope>NUCLEOTIDE SEQUENCE</scope>
    <source>
        <strain evidence="2">USNM1676648</strain>
        <tissue evidence="2">Polyp</tissue>
    </source>
</reference>
<dbReference type="EMBL" id="MU825422">
    <property type="protein sequence ID" value="KAJ7389965.1"/>
    <property type="molecule type" value="Genomic_DNA"/>
</dbReference>
<dbReference type="PANTHER" id="PTHR37539">
    <property type="entry name" value="SECRETED PROTEIN-RELATED"/>
    <property type="match status" value="1"/>
</dbReference>
<feature type="domain" description="ER-bound oxygenase mpaB/mpaB'/Rubber oxygenase catalytic" evidence="1">
    <location>
        <begin position="168"/>
        <end position="296"/>
    </location>
</feature>
<comment type="caution">
    <text evidence="2">The sequence shown here is derived from an EMBL/GenBank/DDBJ whole genome shotgun (WGS) entry which is preliminary data.</text>
</comment>
<dbReference type="PANTHER" id="PTHR37539:SF1">
    <property type="entry name" value="ER-BOUND OXYGENASE MPAB_MPAB'_RUBBER OXYGENASE CATALYTIC DOMAIN-CONTAINING PROTEIN"/>
    <property type="match status" value="1"/>
</dbReference>
<accession>A0A9W9ZYY2</accession>
<organism evidence="2 3">
    <name type="scientific">Desmophyllum pertusum</name>
    <dbReference type="NCBI Taxonomy" id="174260"/>
    <lineage>
        <taxon>Eukaryota</taxon>
        <taxon>Metazoa</taxon>
        <taxon>Cnidaria</taxon>
        <taxon>Anthozoa</taxon>
        <taxon>Hexacorallia</taxon>
        <taxon>Scleractinia</taxon>
        <taxon>Caryophylliina</taxon>
        <taxon>Caryophylliidae</taxon>
        <taxon>Desmophyllum</taxon>
    </lineage>
</organism>
<dbReference type="Pfam" id="PF09995">
    <property type="entry name" value="MPAB_Lcp_cat"/>
    <property type="match status" value="1"/>
</dbReference>
<evidence type="ECO:0000313" key="3">
    <source>
        <dbReference type="Proteomes" id="UP001163046"/>
    </source>
</evidence>
<dbReference type="InterPro" id="IPR018713">
    <property type="entry name" value="MPAB/Lcp_cat_dom"/>
</dbReference>
<gene>
    <name evidence="2" type="ORF">OS493_028017</name>
</gene>
<dbReference type="AlphaFoldDB" id="A0A9W9ZYY2"/>
<dbReference type="Proteomes" id="UP001163046">
    <property type="component" value="Unassembled WGS sequence"/>
</dbReference>
<keyword evidence="3" id="KW-1185">Reference proteome</keyword>
<dbReference type="GO" id="GO:0016491">
    <property type="term" value="F:oxidoreductase activity"/>
    <property type="evidence" value="ECO:0007669"/>
    <property type="project" value="InterPro"/>
</dbReference>
<evidence type="ECO:0000313" key="2">
    <source>
        <dbReference type="EMBL" id="KAJ7389965.1"/>
    </source>
</evidence>
<dbReference type="OrthoDB" id="6361347at2759"/>
<evidence type="ECO:0000259" key="1">
    <source>
        <dbReference type="Pfam" id="PF09995"/>
    </source>
</evidence>
<sequence>MRFCWVVPGPLDRQVKTTCLLPLIFTRSLLSKKRFECDPLADKAVLEALRDRGETVLRNHELYSAVKELGRTLKESSCAQFVEFYEQEPPLEYRVENVRVGTTIFCSKQRLRRPCFLCMVVLFSTFTAALGNKVLSAMGRLSPYGDVRQRLFENSLLCEDCCSWFLQYGHPINQEDLAGTLSTFSSVVIYGLELLGVSATQYEKNGYQTLWKYVGYYLGMSNDLLCNSYEDEWELCTVIRRRQCKPDKDSKTLTESLLLEFANKPPFHLSYTTTSRLSRHFIGDDLADELGLERSNMLSRTMTVLSYCFS</sequence>
<dbReference type="InterPro" id="IPR037473">
    <property type="entry name" value="Lcp-like"/>
</dbReference>
<name>A0A9W9ZYY2_9CNID</name>